<protein>
    <recommendedName>
        <fullName evidence="4">Tropomyosin</fullName>
    </recommendedName>
</protein>
<evidence type="ECO:0000256" key="1">
    <source>
        <dbReference type="SAM" id="MobiDB-lite"/>
    </source>
</evidence>
<name>A0AAV4A5K3_9GAST</name>
<keyword evidence="3" id="KW-1185">Reference proteome</keyword>
<dbReference type="AlphaFoldDB" id="A0AAV4A5K3"/>
<accession>A0AAV4A5K3</accession>
<feature type="compositionally biased region" description="Polar residues" evidence="1">
    <location>
        <begin position="61"/>
        <end position="71"/>
    </location>
</feature>
<dbReference type="Proteomes" id="UP000735302">
    <property type="component" value="Unassembled WGS sequence"/>
</dbReference>
<evidence type="ECO:0000313" key="3">
    <source>
        <dbReference type="Proteomes" id="UP000735302"/>
    </source>
</evidence>
<evidence type="ECO:0008006" key="4">
    <source>
        <dbReference type="Google" id="ProtNLM"/>
    </source>
</evidence>
<comment type="caution">
    <text evidence="2">The sequence shown here is derived from an EMBL/GenBank/DDBJ whole genome shotgun (WGS) entry which is preliminary data.</text>
</comment>
<dbReference type="EMBL" id="BLXT01003556">
    <property type="protein sequence ID" value="GFO01998.1"/>
    <property type="molecule type" value="Genomic_DNA"/>
</dbReference>
<gene>
    <name evidence="2" type="ORF">PoB_002850300</name>
</gene>
<organism evidence="2 3">
    <name type="scientific">Plakobranchus ocellatus</name>
    <dbReference type="NCBI Taxonomy" id="259542"/>
    <lineage>
        <taxon>Eukaryota</taxon>
        <taxon>Metazoa</taxon>
        <taxon>Spiralia</taxon>
        <taxon>Lophotrochozoa</taxon>
        <taxon>Mollusca</taxon>
        <taxon>Gastropoda</taxon>
        <taxon>Heterobranchia</taxon>
        <taxon>Euthyneura</taxon>
        <taxon>Panpulmonata</taxon>
        <taxon>Sacoglossa</taxon>
        <taxon>Placobranchoidea</taxon>
        <taxon>Plakobranchidae</taxon>
        <taxon>Plakobranchus</taxon>
    </lineage>
</organism>
<feature type="region of interest" description="Disordered" evidence="1">
    <location>
        <begin position="46"/>
        <end position="76"/>
    </location>
</feature>
<proteinExistence type="predicted"/>
<evidence type="ECO:0000313" key="2">
    <source>
        <dbReference type="EMBL" id="GFO01998.1"/>
    </source>
</evidence>
<reference evidence="2 3" key="1">
    <citation type="journal article" date="2021" name="Elife">
        <title>Chloroplast acquisition without the gene transfer in kleptoplastic sea slugs, Plakobranchus ocellatus.</title>
        <authorList>
            <person name="Maeda T."/>
            <person name="Takahashi S."/>
            <person name="Yoshida T."/>
            <person name="Shimamura S."/>
            <person name="Takaki Y."/>
            <person name="Nagai Y."/>
            <person name="Toyoda A."/>
            <person name="Suzuki Y."/>
            <person name="Arimoto A."/>
            <person name="Ishii H."/>
            <person name="Satoh N."/>
            <person name="Nishiyama T."/>
            <person name="Hasebe M."/>
            <person name="Maruyama T."/>
            <person name="Minagawa J."/>
            <person name="Obokata J."/>
            <person name="Shigenobu S."/>
        </authorList>
    </citation>
    <scope>NUCLEOTIDE SEQUENCE [LARGE SCALE GENOMIC DNA]</scope>
</reference>
<sequence length="129" mass="14263">MNVGSLVIFLSPAIDGETKDEVGDGIELNSLKDRIAQMEKLLKEAQNKSSTLESELESVRQEAQNKTSTLKSDLESVRQEAQNKTSILESELESVRQEAQILESNLNSTMKKDIRLAAKIDGLKDTVVT</sequence>